<protein>
    <submittedName>
        <fullName evidence="2">Uncharacterized protein</fullName>
    </submittedName>
</protein>
<dbReference type="AlphaFoldDB" id="A0A177WWP9"/>
<keyword evidence="1" id="KW-1133">Transmembrane helix</keyword>
<evidence type="ECO:0000313" key="2">
    <source>
        <dbReference type="EMBL" id="OAJ44322.1"/>
    </source>
</evidence>
<reference evidence="2 3" key="1">
    <citation type="submission" date="2006-10" db="EMBL/GenBank/DDBJ databases">
        <title>The Genome Sequence of Batrachochytrium dendrobatidis JEL423.</title>
        <authorList>
            <consortium name="The Broad Institute Genome Sequencing Platform"/>
            <person name="Birren B."/>
            <person name="Lander E."/>
            <person name="Galagan J."/>
            <person name="Cuomo C."/>
            <person name="Devon K."/>
            <person name="Jaffe D."/>
            <person name="Butler J."/>
            <person name="Alvarez P."/>
            <person name="Gnerre S."/>
            <person name="Grabherr M."/>
            <person name="Kleber M."/>
            <person name="Mauceli E."/>
            <person name="Brockman W."/>
            <person name="Young S."/>
            <person name="LaButti K."/>
            <person name="Sykes S."/>
            <person name="DeCaprio D."/>
            <person name="Crawford M."/>
            <person name="Koehrsen M."/>
            <person name="Engels R."/>
            <person name="Montgomery P."/>
            <person name="Pearson M."/>
            <person name="Howarth C."/>
            <person name="Larson L."/>
            <person name="White J."/>
            <person name="O'Leary S."/>
            <person name="Kodira C."/>
            <person name="Zeng Q."/>
            <person name="Yandava C."/>
            <person name="Alvarado L."/>
            <person name="Longcore J."/>
            <person name="James T."/>
        </authorList>
    </citation>
    <scope>NUCLEOTIDE SEQUENCE [LARGE SCALE GENOMIC DNA]</scope>
    <source>
        <strain evidence="2 3">JEL423</strain>
    </source>
</reference>
<sequence length="113" mass="12650">MSFVRVPAPVQIQIAPNTSTSYTDQAEGQLWDLHNRQPTIIDLFGLGQIQSCVAFKTCLMGILMLWTGAVFYVLWLLQFEEATMVNDTLSIPVLNNTYLVTNSSHDASHLPYS</sequence>
<gene>
    <name evidence="2" type="ORF">BDEG_27566</name>
</gene>
<feature type="transmembrane region" description="Helical" evidence="1">
    <location>
        <begin position="53"/>
        <end position="77"/>
    </location>
</feature>
<keyword evidence="1" id="KW-0472">Membrane</keyword>
<name>A0A177WWP9_BATDL</name>
<dbReference type="Proteomes" id="UP000077115">
    <property type="component" value="Unassembled WGS sequence"/>
</dbReference>
<reference evidence="2 3" key="2">
    <citation type="submission" date="2016-05" db="EMBL/GenBank/DDBJ databases">
        <title>Lineage-specific infection strategies underlie the spectrum of fungal disease in amphibians.</title>
        <authorList>
            <person name="Cuomo C.A."/>
            <person name="Farrer R.A."/>
            <person name="James T."/>
            <person name="Longcore J."/>
            <person name="Birren B."/>
        </authorList>
    </citation>
    <scope>NUCLEOTIDE SEQUENCE [LARGE SCALE GENOMIC DNA]</scope>
    <source>
        <strain evidence="2 3">JEL423</strain>
    </source>
</reference>
<accession>A0A177WWP9</accession>
<evidence type="ECO:0000313" key="3">
    <source>
        <dbReference type="Proteomes" id="UP000077115"/>
    </source>
</evidence>
<dbReference type="VEuPathDB" id="FungiDB:BDEG_27566"/>
<dbReference type="EMBL" id="DS022312">
    <property type="protein sequence ID" value="OAJ44322.1"/>
    <property type="molecule type" value="Genomic_DNA"/>
</dbReference>
<evidence type="ECO:0000256" key="1">
    <source>
        <dbReference type="SAM" id="Phobius"/>
    </source>
</evidence>
<keyword evidence="1" id="KW-0812">Transmembrane</keyword>
<proteinExistence type="predicted"/>
<organism evidence="2 3">
    <name type="scientific">Batrachochytrium dendrobatidis (strain JEL423)</name>
    <dbReference type="NCBI Taxonomy" id="403673"/>
    <lineage>
        <taxon>Eukaryota</taxon>
        <taxon>Fungi</taxon>
        <taxon>Fungi incertae sedis</taxon>
        <taxon>Chytridiomycota</taxon>
        <taxon>Chytridiomycota incertae sedis</taxon>
        <taxon>Chytridiomycetes</taxon>
        <taxon>Rhizophydiales</taxon>
        <taxon>Rhizophydiales incertae sedis</taxon>
        <taxon>Batrachochytrium</taxon>
    </lineage>
</organism>